<dbReference type="GO" id="GO:0003677">
    <property type="term" value="F:DNA binding"/>
    <property type="evidence" value="ECO:0007669"/>
    <property type="project" value="UniProtKB-KW"/>
</dbReference>
<dbReference type="InterPro" id="IPR045026">
    <property type="entry name" value="LIMYB"/>
</dbReference>
<gene>
    <name evidence="3" type="ORF">PsYK624_140900</name>
</gene>
<dbReference type="PANTHER" id="PTHR47584">
    <property type="match status" value="1"/>
</dbReference>
<organism evidence="3 4">
    <name type="scientific">Phanerochaete sordida</name>
    <dbReference type="NCBI Taxonomy" id="48140"/>
    <lineage>
        <taxon>Eukaryota</taxon>
        <taxon>Fungi</taxon>
        <taxon>Dikarya</taxon>
        <taxon>Basidiomycota</taxon>
        <taxon>Agaricomycotina</taxon>
        <taxon>Agaricomycetes</taxon>
        <taxon>Polyporales</taxon>
        <taxon>Phanerochaetaceae</taxon>
        <taxon>Phanerochaete</taxon>
    </lineage>
</organism>
<dbReference type="InterPro" id="IPR024752">
    <property type="entry name" value="Myb/SANT-like_dom"/>
</dbReference>
<dbReference type="Pfam" id="PF12776">
    <property type="entry name" value="Myb_DNA-bind_3"/>
    <property type="match status" value="1"/>
</dbReference>
<dbReference type="Proteomes" id="UP000703269">
    <property type="component" value="Unassembled WGS sequence"/>
</dbReference>
<evidence type="ECO:0000259" key="2">
    <source>
        <dbReference type="PROSITE" id="PS50090"/>
    </source>
</evidence>
<proteinExistence type="predicted"/>
<dbReference type="AlphaFoldDB" id="A0A9P3GMW6"/>
<feature type="region of interest" description="Disordered" evidence="1">
    <location>
        <begin position="171"/>
        <end position="260"/>
    </location>
</feature>
<feature type="compositionally biased region" description="Low complexity" evidence="1">
    <location>
        <begin position="229"/>
        <end position="249"/>
    </location>
</feature>
<keyword evidence="4" id="KW-1185">Reference proteome</keyword>
<evidence type="ECO:0000313" key="4">
    <source>
        <dbReference type="Proteomes" id="UP000703269"/>
    </source>
</evidence>
<dbReference type="EMBL" id="BPQB01000078">
    <property type="protein sequence ID" value="GJE97868.1"/>
    <property type="molecule type" value="Genomic_DNA"/>
</dbReference>
<dbReference type="PROSITE" id="PS50090">
    <property type="entry name" value="MYB_LIKE"/>
    <property type="match status" value="1"/>
</dbReference>
<dbReference type="InterPro" id="IPR001005">
    <property type="entry name" value="SANT/Myb"/>
</dbReference>
<feature type="region of interest" description="Disordered" evidence="1">
    <location>
        <begin position="26"/>
        <end position="47"/>
    </location>
</feature>
<evidence type="ECO:0000313" key="3">
    <source>
        <dbReference type="EMBL" id="GJE97868.1"/>
    </source>
</evidence>
<feature type="compositionally biased region" description="Basic and acidic residues" evidence="1">
    <location>
        <begin position="208"/>
        <end position="224"/>
    </location>
</feature>
<accession>A0A9P3GMW6</accession>
<dbReference type="OrthoDB" id="76215at2759"/>
<reference evidence="3 4" key="1">
    <citation type="submission" date="2021-08" db="EMBL/GenBank/DDBJ databases">
        <title>Draft Genome Sequence of Phanerochaete sordida strain YK-624.</title>
        <authorList>
            <person name="Mori T."/>
            <person name="Dohra H."/>
            <person name="Suzuki T."/>
            <person name="Kawagishi H."/>
            <person name="Hirai H."/>
        </authorList>
    </citation>
    <scope>NUCLEOTIDE SEQUENCE [LARGE SCALE GENOMIC DNA]</scope>
    <source>
        <strain evidence="3 4">YK-624</strain>
    </source>
</reference>
<name>A0A9P3GMW6_9APHY</name>
<dbReference type="PANTHER" id="PTHR47584:SF14">
    <property type="entry name" value="L10-INTERACTING MYB DOMAIN-CONTAINING PROTEIN-LIKE"/>
    <property type="match status" value="1"/>
</dbReference>
<comment type="caution">
    <text evidence="3">The sequence shown here is derived from an EMBL/GenBank/DDBJ whole genome shotgun (WGS) entry which is preliminary data.</text>
</comment>
<feature type="domain" description="Myb-like" evidence="2">
    <location>
        <begin position="38"/>
        <end position="110"/>
    </location>
</feature>
<sequence length="343" mass="38693">MAAPRSPDVLAASGTLVLYPLERLGEISPAPEPVPPSSRRTRNANWAPEEDEVLTDILVEALRNGTSFVKISEYDPVWKQAAETLNARVAHRRGGLKTGRKCYDRFAKLRRDRVEFESLKDQADMHWDDEKKMLVAPDEKWEELAKIDARCRRWQDNPWPLYEKMRKLCPQTPARRKSTGGQSNAPTSALPRKRPSNAGLKGSPAKRQRQETAKKTSAAEKAREPVLIPGPTKTGSTATATTPALTASSDCKNPKDKQLPERREAAVRLLESDGEYTAQDQVAIVEMFERRPDVMTTFLSFSEKDIRTLYIRRALSQYRWQPSRSVSVSLAAFATLAVLHYFM</sequence>
<protein>
    <submittedName>
        <fullName evidence="3">Myb/SANT-like DNA-binding domain-containing protein</fullName>
    </submittedName>
</protein>
<evidence type="ECO:0000256" key="1">
    <source>
        <dbReference type="SAM" id="MobiDB-lite"/>
    </source>
</evidence>
<keyword evidence="3" id="KW-0238">DNA-binding</keyword>